<dbReference type="Gene3D" id="3.90.180.10">
    <property type="entry name" value="Medium-chain alcohol dehydrogenases, catalytic domain"/>
    <property type="match status" value="1"/>
</dbReference>
<reference evidence="4 5" key="1">
    <citation type="submission" date="2019-10" db="EMBL/GenBank/DDBJ databases">
        <authorList>
            <person name="Palmer J.M."/>
        </authorList>
    </citation>
    <scope>NUCLEOTIDE SEQUENCE [LARGE SCALE GENOMIC DNA]</scope>
    <source>
        <strain evidence="4 5">TWF696</strain>
    </source>
</reference>
<evidence type="ECO:0000313" key="4">
    <source>
        <dbReference type="EMBL" id="KAK6359993.1"/>
    </source>
</evidence>
<comment type="caution">
    <text evidence="4">The sequence shown here is derived from an EMBL/GenBank/DDBJ whole genome shotgun (WGS) entry which is preliminary data.</text>
</comment>
<dbReference type="SUPFAM" id="SSF51735">
    <property type="entry name" value="NAD(P)-binding Rossmann-fold domains"/>
    <property type="match status" value="1"/>
</dbReference>
<dbReference type="InterPro" id="IPR036291">
    <property type="entry name" value="NAD(P)-bd_dom_sf"/>
</dbReference>
<evidence type="ECO:0000259" key="3">
    <source>
        <dbReference type="SMART" id="SM00829"/>
    </source>
</evidence>
<sequence length="356" mass="38554">MKQVIINKDLCAEIVEVPIPQPGPHEVLVKVVVVGSNPKDWKYPVFWSDQPVPSGDDIGGIVEAVGEGVYDLKKGDRVMTYRYYKTPTGGHAEYVIGYDFITTKIPDNISFEEVATIPLAGMTAVVGLYKTLRLPLPWAPATKPIPLVVYGAATAVGAFAIKLARLSNIHPIIGVVGRAKDYAETLIDRSKGDDLVDYRNGNEAVVKGIKEALAKTGFESVEHVFDTVSEHGSVIDSAAVLSKTGRVTGVLPLSLEPKAANLSKDVDWVLTMVSDVFEDQWADGSEEKKQGVITAPKELGYIFSRWFVRGLAEGWFKAHPYEVVPGGLNGVEGAVKDLKAGKASAVKYVFRVADTK</sequence>
<dbReference type="AlphaFoldDB" id="A0AAV9VDW7"/>
<dbReference type="CDD" id="cd08249">
    <property type="entry name" value="enoyl_reductase_like"/>
    <property type="match status" value="1"/>
</dbReference>
<evidence type="ECO:0000313" key="5">
    <source>
        <dbReference type="Proteomes" id="UP001375240"/>
    </source>
</evidence>
<keyword evidence="2" id="KW-0560">Oxidoreductase</keyword>
<dbReference type="SUPFAM" id="SSF50129">
    <property type="entry name" value="GroES-like"/>
    <property type="match status" value="1"/>
</dbReference>
<evidence type="ECO:0000256" key="2">
    <source>
        <dbReference type="ARBA" id="ARBA00023002"/>
    </source>
</evidence>
<protein>
    <recommendedName>
        <fullName evidence="3">Enoyl reductase (ER) domain-containing protein</fullName>
    </recommendedName>
</protein>
<dbReference type="InterPro" id="IPR013154">
    <property type="entry name" value="ADH-like_N"/>
</dbReference>
<evidence type="ECO:0000256" key="1">
    <source>
        <dbReference type="ARBA" id="ARBA00008072"/>
    </source>
</evidence>
<dbReference type="InterPro" id="IPR011032">
    <property type="entry name" value="GroES-like_sf"/>
</dbReference>
<dbReference type="PANTHER" id="PTHR45348:SF5">
    <property type="entry name" value="OXIDOREDUCTASE, PUTATIVE (AFU_ORTHOLOGUE AFUA_8G01420)-RELATED"/>
    <property type="match status" value="1"/>
</dbReference>
<feature type="domain" description="Enoyl reductase (ER)" evidence="3">
    <location>
        <begin position="5"/>
        <end position="346"/>
    </location>
</feature>
<dbReference type="PANTHER" id="PTHR45348">
    <property type="entry name" value="HYPOTHETICAL OXIDOREDUCTASE (EUROFUNG)"/>
    <property type="match status" value="1"/>
</dbReference>
<dbReference type="SMART" id="SM00829">
    <property type="entry name" value="PKS_ER"/>
    <property type="match status" value="1"/>
</dbReference>
<organism evidence="4 5">
    <name type="scientific">Orbilia brochopaga</name>
    <dbReference type="NCBI Taxonomy" id="3140254"/>
    <lineage>
        <taxon>Eukaryota</taxon>
        <taxon>Fungi</taxon>
        <taxon>Dikarya</taxon>
        <taxon>Ascomycota</taxon>
        <taxon>Pezizomycotina</taxon>
        <taxon>Orbiliomycetes</taxon>
        <taxon>Orbiliales</taxon>
        <taxon>Orbiliaceae</taxon>
        <taxon>Orbilia</taxon>
    </lineage>
</organism>
<dbReference type="Proteomes" id="UP001375240">
    <property type="component" value="Unassembled WGS sequence"/>
</dbReference>
<dbReference type="InterPro" id="IPR047122">
    <property type="entry name" value="Trans-enoyl_RdTase-like"/>
</dbReference>
<keyword evidence="5" id="KW-1185">Reference proteome</keyword>
<dbReference type="EMBL" id="JAVHNQ010000001">
    <property type="protein sequence ID" value="KAK6359993.1"/>
    <property type="molecule type" value="Genomic_DNA"/>
</dbReference>
<name>A0AAV9VDW7_9PEZI</name>
<comment type="similarity">
    <text evidence="1">Belongs to the zinc-containing alcohol dehydrogenase family.</text>
</comment>
<dbReference type="Gene3D" id="3.40.50.720">
    <property type="entry name" value="NAD(P)-binding Rossmann-like Domain"/>
    <property type="match status" value="1"/>
</dbReference>
<dbReference type="Pfam" id="PF08240">
    <property type="entry name" value="ADH_N"/>
    <property type="match status" value="1"/>
</dbReference>
<proteinExistence type="inferred from homology"/>
<gene>
    <name evidence="4" type="ORF">TWF696_001114</name>
</gene>
<dbReference type="InterPro" id="IPR020843">
    <property type="entry name" value="ER"/>
</dbReference>
<dbReference type="GO" id="GO:0016651">
    <property type="term" value="F:oxidoreductase activity, acting on NAD(P)H"/>
    <property type="evidence" value="ECO:0007669"/>
    <property type="project" value="InterPro"/>
</dbReference>
<accession>A0AAV9VDW7</accession>